<proteinExistence type="predicted"/>
<reference evidence="5" key="1">
    <citation type="submission" date="2012-12" db="EMBL/GenBank/DDBJ databases">
        <authorList>
            <person name="Hellsten U."/>
            <person name="Grimwood J."/>
            <person name="Chapman J.A."/>
            <person name="Shapiro H."/>
            <person name="Aerts A."/>
            <person name="Otillar R.P."/>
            <person name="Terry A.Y."/>
            <person name="Boore J.L."/>
            <person name="Simakov O."/>
            <person name="Marletaz F."/>
            <person name="Cho S.-J."/>
            <person name="Edsinger-Gonzales E."/>
            <person name="Havlak P."/>
            <person name="Kuo D.-H."/>
            <person name="Larsson T."/>
            <person name="Lv J."/>
            <person name="Arendt D."/>
            <person name="Savage R."/>
            <person name="Osoegawa K."/>
            <person name="de Jong P."/>
            <person name="Lindberg D.R."/>
            <person name="Seaver E.C."/>
            <person name="Weisblat D.A."/>
            <person name="Putnam N.H."/>
            <person name="Grigoriev I.V."/>
            <person name="Rokhsar D.S."/>
        </authorList>
    </citation>
    <scope>NUCLEOTIDE SEQUENCE</scope>
    <source>
        <strain evidence="5">I ESC-2004</strain>
    </source>
</reference>
<evidence type="ECO:0000313" key="4">
    <source>
        <dbReference type="EnsemblMetazoa" id="CapteP227030"/>
    </source>
</evidence>
<evidence type="ECO:0000256" key="1">
    <source>
        <dbReference type="SAM" id="MobiDB-lite"/>
    </source>
</evidence>
<name>R7V986_CAPTE</name>
<feature type="signal peptide" evidence="2">
    <location>
        <begin position="1"/>
        <end position="25"/>
    </location>
</feature>
<gene>
    <name evidence="3" type="ORF">CAPTEDRAFT_227030</name>
</gene>
<evidence type="ECO:0000313" key="3">
    <source>
        <dbReference type="EMBL" id="ELU12290.1"/>
    </source>
</evidence>
<keyword evidence="5" id="KW-1185">Reference proteome</keyword>
<sequence length="135" mass="15109">MRSTLTNTGLVALATLLLLLETSAALSSSSLLREEPEKTPQESVERSKRSAHDLLKRLNQLDNTFSSYYDYLLSSSEASDNYDVQESKFLVEESPSSIQKIAPAFKRQASSGAQICIWKVCPPTPWRRARKSRAN</sequence>
<feature type="region of interest" description="Disordered" evidence="1">
    <location>
        <begin position="28"/>
        <end position="49"/>
    </location>
</feature>
<dbReference type="HOGENOM" id="CLU_1887690_0_0_1"/>
<accession>R7V986</accession>
<evidence type="ECO:0000256" key="2">
    <source>
        <dbReference type="SAM" id="SignalP"/>
    </source>
</evidence>
<feature type="compositionally biased region" description="Basic and acidic residues" evidence="1">
    <location>
        <begin position="32"/>
        <end position="49"/>
    </location>
</feature>
<reference evidence="4" key="3">
    <citation type="submission" date="2015-06" db="UniProtKB">
        <authorList>
            <consortium name="EnsemblMetazoa"/>
        </authorList>
    </citation>
    <scope>IDENTIFICATION</scope>
</reference>
<dbReference type="EMBL" id="KB296092">
    <property type="protein sequence ID" value="ELU12290.1"/>
    <property type="molecule type" value="Genomic_DNA"/>
</dbReference>
<dbReference type="EnsemblMetazoa" id="CapteT227030">
    <property type="protein sequence ID" value="CapteP227030"/>
    <property type="gene ID" value="CapteG227030"/>
</dbReference>
<dbReference type="EMBL" id="AMQN01019672">
    <property type="status" value="NOT_ANNOTATED_CDS"/>
    <property type="molecule type" value="Genomic_DNA"/>
</dbReference>
<dbReference type="Proteomes" id="UP000014760">
    <property type="component" value="Unassembled WGS sequence"/>
</dbReference>
<protein>
    <submittedName>
        <fullName evidence="3 4">Uncharacterized protein</fullName>
    </submittedName>
</protein>
<feature type="chain" id="PRO_5008788837" evidence="2">
    <location>
        <begin position="26"/>
        <end position="135"/>
    </location>
</feature>
<reference evidence="3 5" key="2">
    <citation type="journal article" date="2013" name="Nature">
        <title>Insights into bilaterian evolution from three spiralian genomes.</title>
        <authorList>
            <person name="Simakov O."/>
            <person name="Marletaz F."/>
            <person name="Cho S.J."/>
            <person name="Edsinger-Gonzales E."/>
            <person name="Havlak P."/>
            <person name="Hellsten U."/>
            <person name="Kuo D.H."/>
            <person name="Larsson T."/>
            <person name="Lv J."/>
            <person name="Arendt D."/>
            <person name="Savage R."/>
            <person name="Osoegawa K."/>
            <person name="de Jong P."/>
            <person name="Grimwood J."/>
            <person name="Chapman J.A."/>
            <person name="Shapiro H."/>
            <person name="Aerts A."/>
            <person name="Otillar R.P."/>
            <person name="Terry A.Y."/>
            <person name="Boore J.L."/>
            <person name="Grigoriev I.V."/>
            <person name="Lindberg D.R."/>
            <person name="Seaver E.C."/>
            <person name="Weisblat D.A."/>
            <person name="Putnam N.H."/>
            <person name="Rokhsar D.S."/>
        </authorList>
    </citation>
    <scope>NUCLEOTIDE SEQUENCE</scope>
    <source>
        <strain evidence="3 5">I ESC-2004</strain>
    </source>
</reference>
<dbReference type="AlphaFoldDB" id="R7V986"/>
<dbReference type="EMBL" id="AMQN01019673">
    <property type="status" value="NOT_ANNOTATED_CDS"/>
    <property type="molecule type" value="Genomic_DNA"/>
</dbReference>
<evidence type="ECO:0000313" key="5">
    <source>
        <dbReference type="Proteomes" id="UP000014760"/>
    </source>
</evidence>
<organism evidence="3">
    <name type="scientific">Capitella teleta</name>
    <name type="common">Polychaete worm</name>
    <dbReference type="NCBI Taxonomy" id="283909"/>
    <lineage>
        <taxon>Eukaryota</taxon>
        <taxon>Metazoa</taxon>
        <taxon>Spiralia</taxon>
        <taxon>Lophotrochozoa</taxon>
        <taxon>Annelida</taxon>
        <taxon>Polychaeta</taxon>
        <taxon>Sedentaria</taxon>
        <taxon>Scolecida</taxon>
        <taxon>Capitellidae</taxon>
        <taxon>Capitella</taxon>
    </lineage>
</organism>
<keyword evidence="2" id="KW-0732">Signal</keyword>